<evidence type="ECO:0000256" key="3">
    <source>
        <dbReference type="ARBA" id="ARBA00022630"/>
    </source>
</evidence>
<dbReference type="Proteomes" id="UP000266673">
    <property type="component" value="Unassembled WGS sequence"/>
</dbReference>
<dbReference type="PROSITE" id="PS00862">
    <property type="entry name" value="OX2_COVAL_FAD"/>
    <property type="match status" value="1"/>
</dbReference>
<dbReference type="Pfam" id="PF01565">
    <property type="entry name" value="FAD_binding_4"/>
    <property type="match status" value="1"/>
</dbReference>
<evidence type="ECO:0000313" key="8">
    <source>
        <dbReference type="Proteomes" id="UP000266673"/>
    </source>
</evidence>
<dbReference type="InterPro" id="IPR016166">
    <property type="entry name" value="FAD-bd_PCMH"/>
</dbReference>
<dbReference type="Pfam" id="PF08031">
    <property type="entry name" value="BBE"/>
    <property type="match status" value="1"/>
</dbReference>
<dbReference type="GO" id="GO:0071949">
    <property type="term" value="F:FAD binding"/>
    <property type="evidence" value="ECO:0007669"/>
    <property type="project" value="InterPro"/>
</dbReference>
<proteinExistence type="inferred from homology"/>
<dbReference type="Gene3D" id="3.40.462.20">
    <property type="match status" value="1"/>
</dbReference>
<evidence type="ECO:0000256" key="1">
    <source>
        <dbReference type="ARBA" id="ARBA00001974"/>
    </source>
</evidence>
<dbReference type="InterPro" id="IPR050416">
    <property type="entry name" value="FAD-linked_Oxidoreductase"/>
</dbReference>
<keyword evidence="3" id="KW-0285">Flavoprotein</keyword>
<evidence type="ECO:0000256" key="5">
    <source>
        <dbReference type="ARBA" id="ARBA00023002"/>
    </source>
</evidence>
<dbReference type="STRING" id="44941.A0A397V4H7"/>
<keyword evidence="8" id="KW-1185">Reference proteome</keyword>
<dbReference type="InterPro" id="IPR016169">
    <property type="entry name" value="FAD-bd_PCMH_sub2"/>
</dbReference>
<dbReference type="SUPFAM" id="SSF56176">
    <property type="entry name" value="FAD-binding/transporter-associated domain-like"/>
    <property type="match status" value="1"/>
</dbReference>
<accession>A0A397V4H7</accession>
<evidence type="ECO:0000259" key="6">
    <source>
        <dbReference type="PROSITE" id="PS51387"/>
    </source>
</evidence>
<dbReference type="AlphaFoldDB" id="A0A397V4H7"/>
<keyword evidence="4" id="KW-0274">FAD</keyword>
<dbReference type="PROSITE" id="PS51387">
    <property type="entry name" value="FAD_PCMH"/>
    <property type="match status" value="1"/>
</dbReference>
<dbReference type="OrthoDB" id="415825at2759"/>
<dbReference type="EMBL" id="QKWP01000690">
    <property type="protein sequence ID" value="RIB16257.1"/>
    <property type="molecule type" value="Genomic_DNA"/>
</dbReference>
<dbReference type="InterPro" id="IPR036318">
    <property type="entry name" value="FAD-bd_PCMH-like_sf"/>
</dbReference>
<reference evidence="7 8" key="1">
    <citation type="submission" date="2018-06" db="EMBL/GenBank/DDBJ databases">
        <title>Comparative genomics reveals the genomic features of Rhizophagus irregularis, R. cerebriforme, R. diaphanum and Gigaspora rosea, and their symbiotic lifestyle signature.</title>
        <authorList>
            <person name="Morin E."/>
            <person name="San Clemente H."/>
            <person name="Chen E.C.H."/>
            <person name="De La Providencia I."/>
            <person name="Hainaut M."/>
            <person name="Kuo A."/>
            <person name="Kohler A."/>
            <person name="Murat C."/>
            <person name="Tang N."/>
            <person name="Roy S."/>
            <person name="Loubradou J."/>
            <person name="Henrissat B."/>
            <person name="Grigoriev I.V."/>
            <person name="Corradi N."/>
            <person name="Roux C."/>
            <person name="Martin F.M."/>
        </authorList>
    </citation>
    <scope>NUCLEOTIDE SEQUENCE [LARGE SCALE GENOMIC DNA]</scope>
    <source>
        <strain evidence="7 8">DAOM 194757</strain>
    </source>
</reference>
<comment type="cofactor">
    <cofactor evidence="1">
        <name>FAD</name>
        <dbReference type="ChEBI" id="CHEBI:57692"/>
    </cofactor>
</comment>
<dbReference type="GO" id="GO:0016491">
    <property type="term" value="F:oxidoreductase activity"/>
    <property type="evidence" value="ECO:0007669"/>
    <property type="project" value="UniProtKB-KW"/>
</dbReference>
<dbReference type="InterPro" id="IPR006094">
    <property type="entry name" value="Oxid_FAD_bind_N"/>
</dbReference>
<keyword evidence="5" id="KW-0560">Oxidoreductase</keyword>
<comment type="similarity">
    <text evidence="2">Belongs to the oxygen-dependent FAD-linked oxidoreductase family.</text>
</comment>
<comment type="caution">
    <text evidence="7">The sequence shown here is derived from an EMBL/GenBank/DDBJ whole genome shotgun (WGS) entry which is preliminary data.</text>
</comment>
<dbReference type="PANTHER" id="PTHR42973:SF39">
    <property type="entry name" value="FAD-BINDING PCMH-TYPE DOMAIN-CONTAINING PROTEIN"/>
    <property type="match status" value="1"/>
</dbReference>
<protein>
    <submittedName>
        <fullName evidence="7">Glucooligosaccharide oxidase</fullName>
    </submittedName>
</protein>
<dbReference type="PANTHER" id="PTHR42973">
    <property type="entry name" value="BINDING OXIDOREDUCTASE, PUTATIVE (AFU_ORTHOLOGUE AFUA_1G17690)-RELATED"/>
    <property type="match status" value="1"/>
</dbReference>
<evidence type="ECO:0000256" key="4">
    <source>
        <dbReference type="ARBA" id="ARBA00022827"/>
    </source>
</evidence>
<name>A0A397V4H7_9GLOM</name>
<organism evidence="7 8">
    <name type="scientific">Gigaspora rosea</name>
    <dbReference type="NCBI Taxonomy" id="44941"/>
    <lineage>
        <taxon>Eukaryota</taxon>
        <taxon>Fungi</taxon>
        <taxon>Fungi incertae sedis</taxon>
        <taxon>Mucoromycota</taxon>
        <taxon>Glomeromycotina</taxon>
        <taxon>Glomeromycetes</taxon>
        <taxon>Diversisporales</taxon>
        <taxon>Gigasporaceae</taxon>
        <taxon>Gigaspora</taxon>
    </lineage>
</organism>
<dbReference type="InterPro" id="IPR012951">
    <property type="entry name" value="BBE"/>
</dbReference>
<gene>
    <name evidence="7" type="ORF">C2G38_2038727</name>
</gene>
<evidence type="ECO:0000256" key="2">
    <source>
        <dbReference type="ARBA" id="ARBA00005466"/>
    </source>
</evidence>
<evidence type="ECO:0000313" key="7">
    <source>
        <dbReference type="EMBL" id="RIB16257.1"/>
    </source>
</evidence>
<dbReference type="Gene3D" id="3.30.465.10">
    <property type="match status" value="1"/>
</dbReference>
<dbReference type="InterPro" id="IPR006093">
    <property type="entry name" value="Oxy_OxRdtase_FAD_BS"/>
</dbReference>
<sequence>MSSKPLGVCFIEGWFVMVFRNVAYILLTFKRSKCPKEAVLRKCLYQNHIKGPIYFRDNTSAYINDLNVEYNRRVIFYPTAFVHAIDVLDVQKTIKCAAKLKYPIVTRSGGHSFEGYGIGDRDCYLVVDLATFNQIIIDAASETAIVGPGNRIESIYKLALQGFAFPGGTCPWVGTGGLITGGGYGFLNRKFGMSADNILDAEIVLANGTIIHSVKKYPELLWTIRGAGNAGYGIITAFNLRMHPIQKLSSHLNLYYDLDQAPLVLSVTNQLGSNLHRNLTMLLRFNANSIHIHGIYLGPASELQLIVREYVKLTKPKNITCEENNLYHILADGIADSKGYFKAKSFLIDSKGLSDKGIKTFIKFIKGFKCEIYSVILLVGGGKVNDVGRNETAYVHRGFLYHMEVKITLTSGNSESSEICLQELDNFSREFRRNYTSNESYQNLNDRELDNWQCRYYNENFERLVEIKRKYDPHNLFYWAQSMPTHTKISCNY</sequence>
<feature type="domain" description="FAD-binding PCMH-type" evidence="6">
    <location>
        <begin position="74"/>
        <end position="245"/>
    </location>
</feature>